<comment type="caution">
    <text evidence="11">The sequence shown here is derived from an EMBL/GenBank/DDBJ whole genome shotgun (WGS) entry which is preliminary data.</text>
</comment>
<evidence type="ECO:0000256" key="9">
    <source>
        <dbReference type="ARBA" id="ARBA00022842"/>
    </source>
</evidence>
<evidence type="ECO:0000256" key="5">
    <source>
        <dbReference type="ARBA" id="ARBA00022694"/>
    </source>
</evidence>
<comment type="similarity">
    <text evidence="2">Belongs to the TsaE family.</text>
</comment>
<evidence type="ECO:0000256" key="2">
    <source>
        <dbReference type="ARBA" id="ARBA00007599"/>
    </source>
</evidence>
<comment type="subcellular location">
    <subcellularLocation>
        <location evidence="1">Cytoplasm</location>
    </subcellularLocation>
</comment>
<sequence length="157" mass="17966">METNVITHNLNETLELGKKIAPYLFKGSVITLKGDLGAGKTSFTKGVGFGLGIKEEIISPTFNILKCYFHKPINMYHIDAYRLEDVPSENKNIGLDEIIEGDGITLIEWDEFIKEYIDYNESLNIKITINKDNTRNFEISSVNKRYEPLFKELNNND</sequence>
<dbReference type="Gene3D" id="3.40.50.300">
    <property type="entry name" value="P-loop containing nucleotide triphosphate hydrolases"/>
    <property type="match status" value="1"/>
</dbReference>
<protein>
    <recommendedName>
        <fullName evidence="3">tRNA threonylcarbamoyladenosine biosynthesis protein TsaE</fullName>
    </recommendedName>
    <alternativeName>
        <fullName evidence="10">t(6)A37 threonylcarbamoyladenosine biosynthesis protein TsaE</fullName>
    </alternativeName>
</protein>
<keyword evidence="7" id="KW-0547">Nucleotide-binding</keyword>
<organism evidence="11 12">
    <name type="scientific">Candidatus Onthovivens merdipullorum</name>
    <dbReference type="NCBI Taxonomy" id="2840889"/>
    <lineage>
        <taxon>Bacteria</taxon>
        <taxon>Bacillati</taxon>
        <taxon>Bacillota</taxon>
        <taxon>Bacilli</taxon>
        <taxon>Bacillales</taxon>
        <taxon>Candidatus Onthovivens</taxon>
    </lineage>
</organism>
<evidence type="ECO:0000256" key="4">
    <source>
        <dbReference type="ARBA" id="ARBA00022490"/>
    </source>
</evidence>
<keyword evidence="5" id="KW-0819">tRNA processing</keyword>
<evidence type="ECO:0000256" key="8">
    <source>
        <dbReference type="ARBA" id="ARBA00022840"/>
    </source>
</evidence>
<evidence type="ECO:0000256" key="1">
    <source>
        <dbReference type="ARBA" id="ARBA00004496"/>
    </source>
</evidence>
<gene>
    <name evidence="11" type="primary">tsaE</name>
    <name evidence="11" type="ORF">IAC58_05110</name>
</gene>
<dbReference type="PANTHER" id="PTHR33540">
    <property type="entry name" value="TRNA THREONYLCARBAMOYLADENOSINE BIOSYNTHESIS PROTEIN TSAE"/>
    <property type="match status" value="1"/>
</dbReference>
<dbReference type="GO" id="GO:0002949">
    <property type="term" value="P:tRNA threonylcarbamoyladenosine modification"/>
    <property type="evidence" value="ECO:0007669"/>
    <property type="project" value="InterPro"/>
</dbReference>
<dbReference type="InterPro" id="IPR003442">
    <property type="entry name" value="T6A_TsaE"/>
</dbReference>
<evidence type="ECO:0000313" key="11">
    <source>
        <dbReference type="EMBL" id="MBO8427901.1"/>
    </source>
</evidence>
<evidence type="ECO:0000256" key="7">
    <source>
        <dbReference type="ARBA" id="ARBA00022741"/>
    </source>
</evidence>
<dbReference type="SUPFAM" id="SSF52540">
    <property type="entry name" value="P-loop containing nucleoside triphosphate hydrolases"/>
    <property type="match status" value="1"/>
</dbReference>
<evidence type="ECO:0000256" key="6">
    <source>
        <dbReference type="ARBA" id="ARBA00022723"/>
    </source>
</evidence>
<dbReference type="Pfam" id="PF02367">
    <property type="entry name" value="TsaE"/>
    <property type="match status" value="1"/>
</dbReference>
<dbReference type="PANTHER" id="PTHR33540:SF2">
    <property type="entry name" value="TRNA THREONYLCARBAMOYLADENOSINE BIOSYNTHESIS PROTEIN TSAE"/>
    <property type="match status" value="1"/>
</dbReference>
<reference evidence="11" key="1">
    <citation type="submission" date="2020-10" db="EMBL/GenBank/DDBJ databases">
        <authorList>
            <person name="Gilroy R."/>
        </authorList>
    </citation>
    <scope>NUCLEOTIDE SEQUENCE</scope>
    <source>
        <strain evidence="11">11159</strain>
    </source>
</reference>
<keyword evidence="9" id="KW-0460">Magnesium</keyword>
<proteinExistence type="inferred from homology"/>
<evidence type="ECO:0000313" key="12">
    <source>
        <dbReference type="Proteomes" id="UP000823613"/>
    </source>
</evidence>
<dbReference type="EMBL" id="JADIMY010000101">
    <property type="protein sequence ID" value="MBO8427901.1"/>
    <property type="molecule type" value="Genomic_DNA"/>
</dbReference>
<keyword evidence="8" id="KW-0067">ATP-binding</keyword>
<dbReference type="AlphaFoldDB" id="A0A9D9DIK9"/>
<reference evidence="11" key="2">
    <citation type="journal article" date="2021" name="PeerJ">
        <title>Extensive microbial diversity within the chicken gut microbiome revealed by metagenomics and culture.</title>
        <authorList>
            <person name="Gilroy R."/>
            <person name="Ravi A."/>
            <person name="Getino M."/>
            <person name="Pursley I."/>
            <person name="Horton D.L."/>
            <person name="Alikhan N.F."/>
            <person name="Baker D."/>
            <person name="Gharbi K."/>
            <person name="Hall N."/>
            <person name="Watson M."/>
            <person name="Adriaenssens E.M."/>
            <person name="Foster-Nyarko E."/>
            <person name="Jarju S."/>
            <person name="Secka A."/>
            <person name="Antonio M."/>
            <person name="Oren A."/>
            <person name="Chaudhuri R.R."/>
            <person name="La Ragione R."/>
            <person name="Hildebrand F."/>
            <person name="Pallen M.J."/>
        </authorList>
    </citation>
    <scope>NUCLEOTIDE SEQUENCE</scope>
    <source>
        <strain evidence="11">11159</strain>
    </source>
</reference>
<dbReference type="NCBIfam" id="TIGR00150">
    <property type="entry name" value="T6A_YjeE"/>
    <property type="match status" value="1"/>
</dbReference>
<dbReference type="GO" id="GO:0046872">
    <property type="term" value="F:metal ion binding"/>
    <property type="evidence" value="ECO:0007669"/>
    <property type="project" value="UniProtKB-KW"/>
</dbReference>
<accession>A0A9D9DIK9</accession>
<evidence type="ECO:0000256" key="3">
    <source>
        <dbReference type="ARBA" id="ARBA00019010"/>
    </source>
</evidence>
<dbReference type="GO" id="GO:0005737">
    <property type="term" value="C:cytoplasm"/>
    <property type="evidence" value="ECO:0007669"/>
    <property type="project" value="UniProtKB-SubCell"/>
</dbReference>
<dbReference type="InterPro" id="IPR027417">
    <property type="entry name" value="P-loop_NTPase"/>
</dbReference>
<name>A0A9D9DIK9_9BACL</name>
<keyword evidence="6" id="KW-0479">Metal-binding</keyword>
<evidence type="ECO:0000256" key="10">
    <source>
        <dbReference type="ARBA" id="ARBA00032441"/>
    </source>
</evidence>
<dbReference type="Proteomes" id="UP000823613">
    <property type="component" value="Unassembled WGS sequence"/>
</dbReference>
<keyword evidence="4" id="KW-0963">Cytoplasm</keyword>
<dbReference type="GO" id="GO:0005524">
    <property type="term" value="F:ATP binding"/>
    <property type="evidence" value="ECO:0007669"/>
    <property type="project" value="UniProtKB-KW"/>
</dbReference>